<dbReference type="SUPFAM" id="SSF52540">
    <property type="entry name" value="P-loop containing nucleoside triphosphate hydrolases"/>
    <property type="match status" value="1"/>
</dbReference>
<dbReference type="InterPro" id="IPR049945">
    <property type="entry name" value="AAA_22"/>
</dbReference>
<dbReference type="EMBL" id="JAGIZB010000018">
    <property type="protein sequence ID" value="MBP0446600.1"/>
    <property type="molecule type" value="Genomic_DNA"/>
</dbReference>
<organism evidence="3 4">
    <name type="scientific">Pararoseomonas baculiformis</name>
    <dbReference type="NCBI Taxonomy" id="2820812"/>
    <lineage>
        <taxon>Bacteria</taxon>
        <taxon>Pseudomonadati</taxon>
        <taxon>Pseudomonadota</taxon>
        <taxon>Alphaproteobacteria</taxon>
        <taxon>Acetobacterales</taxon>
        <taxon>Acetobacteraceae</taxon>
        <taxon>Pararoseomonas</taxon>
    </lineage>
</organism>
<accession>A0ABS4AHX5</accession>
<evidence type="ECO:0000259" key="2">
    <source>
        <dbReference type="SMART" id="SM00382"/>
    </source>
</evidence>
<sequence length="520" mass="57241">MDAEEDLFSGRVEDAVYRMPLAPSHRGNPLIEALPPILVERVDILRSLLNDVVFDPELKDAPARIRLHELDLLRQLWMPQPVHAVLEGRISTMLRSGYFARNPRDLRRWYETMEQARADLARAADAQEAKVMPGRRKAAPKVVQAHSTGLSVIGTSGCGKTTSVKRILSRYPQVIVHGAEADDMPVTTQLVWLMITCPGDGGVVGLARAIIRAFDVVLGTNLSDGFIRSRASAETMRAAAVSLAHLHALGVLVIDEIQILQRSKGDNAESIMNFLLTMMNDLRVPVVVIGTGGAKDFLSKELQSGRRFSSGGHFPMGPLARGPELDGFVRRLWSRRLVRETPDWDALEEGQRKAILRTIWLMTAGIHDLVVKSFMLAQCRALEVGGETLTPEVFKTVYEVDFAMLHDVIRRMRKGGQVDDAEWDAMRNAFMPGSFAKVEPAFPVAPRAAAPVGGTDADERRDKPAHPGEAPAKRKRVRKPSPPHRDRKADPDRGAASVAELRACGMLGRPLTGERGDVVG</sequence>
<feature type="compositionally biased region" description="Basic residues" evidence="1">
    <location>
        <begin position="473"/>
        <end position="482"/>
    </location>
</feature>
<feature type="compositionally biased region" description="Basic and acidic residues" evidence="1">
    <location>
        <begin position="457"/>
        <end position="466"/>
    </location>
</feature>
<evidence type="ECO:0000313" key="3">
    <source>
        <dbReference type="EMBL" id="MBP0446600.1"/>
    </source>
</evidence>
<proteinExistence type="predicted"/>
<dbReference type="SMART" id="SM00382">
    <property type="entry name" value="AAA"/>
    <property type="match status" value="1"/>
</dbReference>
<feature type="domain" description="AAA+ ATPase" evidence="2">
    <location>
        <begin position="146"/>
        <end position="320"/>
    </location>
</feature>
<dbReference type="InterPro" id="IPR003593">
    <property type="entry name" value="AAA+_ATPase"/>
</dbReference>
<feature type="compositionally biased region" description="Basic and acidic residues" evidence="1">
    <location>
        <begin position="483"/>
        <end position="493"/>
    </location>
</feature>
<gene>
    <name evidence="3" type="ORF">J8J14_17635</name>
</gene>
<evidence type="ECO:0000313" key="4">
    <source>
        <dbReference type="Proteomes" id="UP000681594"/>
    </source>
</evidence>
<feature type="region of interest" description="Disordered" evidence="1">
    <location>
        <begin position="447"/>
        <end position="520"/>
    </location>
</feature>
<keyword evidence="4" id="KW-1185">Reference proteome</keyword>
<reference evidence="3 4" key="1">
    <citation type="submission" date="2021-03" db="EMBL/GenBank/DDBJ databases">
        <authorList>
            <person name="So Y."/>
        </authorList>
    </citation>
    <scope>NUCLEOTIDE SEQUENCE [LARGE SCALE GENOMIC DNA]</scope>
    <source>
        <strain evidence="3 4">SSH11</strain>
    </source>
</reference>
<dbReference type="InterPro" id="IPR027417">
    <property type="entry name" value="P-loop_NTPase"/>
</dbReference>
<dbReference type="Gene3D" id="3.40.50.300">
    <property type="entry name" value="P-loop containing nucleotide triphosphate hydrolases"/>
    <property type="match status" value="1"/>
</dbReference>
<protein>
    <submittedName>
        <fullName evidence="3">AAA family ATPase</fullName>
    </submittedName>
</protein>
<dbReference type="Pfam" id="PF13401">
    <property type="entry name" value="AAA_22"/>
    <property type="match status" value="1"/>
</dbReference>
<comment type="caution">
    <text evidence="3">The sequence shown here is derived from an EMBL/GenBank/DDBJ whole genome shotgun (WGS) entry which is preliminary data.</text>
</comment>
<dbReference type="RefSeq" id="WP_209380862.1">
    <property type="nucleotide sequence ID" value="NZ_JAGIZB010000018.1"/>
</dbReference>
<name>A0ABS4AHX5_9PROT</name>
<dbReference type="CDD" id="cd00009">
    <property type="entry name" value="AAA"/>
    <property type="match status" value="1"/>
</dbReference>
<dbReference type="Proteomes" id="UP000681594">
    <property type="component" value="Unassembled WGS sequence"/>
</dbReference>
<evidence type="ECO:0000256" key="1">
    <source>
        <dbReference type="SAM" id="MobiDB-lite"/>
    </source>
</evidence>